<keyword evidence="3 12" id="KW-0949">S-adenosyl-L-methionine</keyword>
<proteinExistence type="inferred from homology"/>
<feature type="binding site" evidence="12">
    <location>
        <position position="68"/>
    </location>
    <ligand>
        <name>S-adenosyl-L-methionine</name>
        <dbReference type="ChEBI" id="CHEBI:59789"/>
    </ligand>
</feature>
<dbReference type="GO" id="GO:0061799">
    <property type="term" value="F:cyclic pyranopterin monophosphate synthase activity"/>
    <property type="evidence" value="ECO:0007669"/>
    <property type="project" value="TreeGrafter"/>
</dbReference>
<evidence type="ECO:0000256" key="6">
    <source>
        <dbReference type="ARBA" id="ARBA00023004"/>
    </source>
</evidence>
<evidence type="ECO:0000256" key="7">
    <source>
        <dbReference type="ARBA" id="ARBA00023014"/>
    </source>
</evidence>
<keyword evidence="5 12" id="KW-0547">Nucleotide-binding</keyword>
<dbReference type="InterPro" id="IPR000385">
    <property type="entry name" value="MoaA_NifB_PqqE_Fe-S-bd_CS"/>
</dbReference>
<keyword evidence="15" id="KW-1185">Reference proteome</keyword>
<keyword evidence="4 12" id="KW-0479">Metal-binding</keyword>
<dbReference type="UniPathway" id="UPA00344"/>
<accession>A0A4Q1AYQ5</accession>
<dbReference type="InterPro" id="IPR050105">
    <property type="entry name" value="MoCo_biosynth_MoaA/MoaC"/>
</dbReference>
<comment type="caution">
    <text evidence="14">The sequence shown here is derived from an EMBL/GenBank/DDBJ whole genome shotgun (WGS) entry which is preliminary data.</text>
</comment>
<dbReference type="Pfam" id="PF06463">
    <property type="entry name" value="Mob_synth_C"/>
    <property type="match status" value="1"/>
</dbReference>
<feature type="domain" description="Radical SAM core" evidence="13">
    <location>
        <begin position="5"/>
        <end position="217"/>
    </location>
</feature>
<dbReference type="GO" id="GO:1904047">
    <property type="term" value="F:S-adenosyl-L-methionine binding"/>
    <property type="evidence" value="ECO:0007669"/>
    <property type="project" value="UniProtKB-UniRule"/>
</dbReference>
<feature type="binding site" evidence="12">
    <location>
        <position position="14"/>
    </location>
    <ligand>
        <name>GTP</name>
        <dbReference type="ChEBI" id="CHEBI:37565"/>
    </ligand>
</feature>
<keyword evidence="2 12" id="KW-0004">4Fe-4S</keyword>
<feature type="binding site" evidence="12">
    <location>
        <position position="25"/>
    </location>
    <ligand>
        <name>[4Fe-4S] cluster</name>
        <dbReference type="ChEBI" id="CHEBI:49883"/>
        <label>1</label>
        <note>4Fe-4S-S-AdoMet</note>
    </ligand>
</feature>
<feature type="binding site" evidence="12">
    <location>
        <position position="266"/>
    </location>
    <ligand>
        <name>[4Fe-4S] cluster</name>
        <dbReference type="ChEBI" id="CHEBI:49883"/>
        <label>2</label>
        <note>4Fe-4S-substrate</note>
    </ligand>
</feature>
<dbReference type="EC" id="4.1.99.22" evidence="1 12"/>
<dbReference type="GO" id="GO:0046872">
    <property type="term" value="F:metal ion binding"/>
    <property type="evidence" value="ECO:0007669"/>
    <property type="project" value="UniProtKB-KW"/>
</dbReference>
<evidence type="ECO:0000256" key="4">
    <source>
        <dbReference type="ARBA" id="ARBA00022723"/>
    </source>
</evidence>
<dbReference type="InterPro" id="IPR058240">
    <property type="entry name" value="rSAM_sf"/>
</dbReference>
<feature type="binding site" evidence="12">
    <location>
        <position position="27"/>
    </location>
    <ligand>
        <name>S-adenosyl-L-methionine</name>
        <dbReference type="ChEBI" id="CHEBI:59789"/>
    </ligand>
</feature>
<feature type="binding site" evidence="12">
    <location>
        <begin position="254"/>
        <end position="256"/>
    </location>
    <ligand>
        <name>GTP</name>
        <dbReference type="ChEBI" id="CHEBI:37565"/>
    </ligand>
</feature>
<dbReference type="InterPro" id="IPR010505">
    <property type="entry name" value="MoaA_twitch"/>
</dbReference>
<feature type="binding site" evidence="12">
    <location>
        <position position="28"/>
    </location>
    <ligand>
        <name>[4Fe-4S] cluster</name>
        <dbReference type="ChEBI" id="CHEBI:49883"/>
        <label>1</label>
        <note>4Fe-4S-S-AdoMet</note>
    </ligand>
</feature>
<feature type="binding site" evidence="12">
    <location>
        <position position="189"/>
    </location>
    <ligand>
        <name>S-adenosyl-L-methionine</name>
        <dbReference type="ChEBI" id="CHEBI:59789"/>
    </ligand>
</feature>
<comment type="cofactor">
    <cofactor evidence="12">
        <name>[4Fe-4S] cluster</name>
        <dbReference type="ChEBI" id="CHEBI:49883"/>
    </cofactor>
    <text evidence="12">Binds 2 [4Fe-4S] clusters. Binds 1 [4Fe-4S] cluster coordinated with 3 cysteines and an exchangeable S-adenosyl-L-methionine and 1 [4Fe-4S] cluster coordinated with 3 cysteines and the GTP-derived substrate.</text>
</comment>
<sequence>MLIDKYDRVIDYIRVSVTQRCNFRCQYCMPEKPFEWTPKEELLSYEEIFKFLKVAIDEGIKKIRITGGEPLVRDDLYKLIEKISSYKDDIDIALTTNGYLLSSQIKKLKEAGLKRVNISIDSLNEDTFSYLTKKRLLSKVKDGIEAALEQNIEVKLNTVVIKGINDDEILDLYEYSKKRGIQIRFIEYMQNKWANEKLKTLSGKNILEQIAKKYPIEELEMKKSSAAKLYKDNTGFIFGIIEPYDDSFCSTCNRIRLSAQGDLIPCLYYEDSINIKESLDSDEKLLNTLNEVIENRPEKNLWNHNSTDMENISSREFYYTGG</sequence>
<feature type="binding site" evidence="12">
    <location>
        <position position="155"/>
    </location>
    <ligand>
        <name>GTP</name>
        <dbReference type="ChEBI" id="CHEBI:37565"/>
    </ligand>
</feature>
<dbReference type="SFLD" id="SFLDG01067">
    <property type="entry name" value="SPASM/twitch_domain_containing"/>
    <property type="match status" value="1"/>
</dbReference>
<evidence type="ECO:0000313" key="14">
    <source>
        <dbReference type="EMBL" id="RXK12790.1"/>
    </source>
</evidence>
<keyword evidence="10 12" id="KW-0456">Lyase</keyword>
<dbReference type="Proteomes" id="UP000289718">
    <property type="component" value="Unassembled WGS sequence"/>
</dbReference>
<comment type="subunit">
    <text evidence="12">Monomer and homodimer.</text>
</comment>
<dbReference type="SFLD" id="SFLDS00029">
    <property type="entry name" value="Radical_SAM"/>
    <property type="match status" value="1"/>
</dbReference>
<dbReference type="CDD" id="cd21117">
    <property type="entry name" value="Twitch_MoaA"/>
    <property type="match status" value="1"/>
</dbReference>
<evidence type="ECO:0000256" key="5">
    <source>
        <dbReference type="ARBA" id="ARBA00022741"/>
    </source>
</evidence>
<dbReference type="SMART" id="SM00729">
    <property type="entry name" value="Elp3"/>
    <property type="match status" value="1"/>
</dbReference>
<gene>
    <name evidence="12" type="primary">moaA</name>
    <name evidence="14" type="ORF">CP965_09450</name>
</gene>
<dbReference type="SFLD" id="SFLDG01386">
    <property type="entry name" value="main_SPASM_domain-containing"/>
    <property type="match status" value="1"/>
</dbReference>
<dbReference type="EMBL" id="NXIE01000003">
    <property type="protein sequence ID" value="RXK12790.1"/>
    <property type="molecule type" value="Genomic_DNA"/>
</dbReference>
<evidence type="ECO:0000259" key="13">
    <source>
        <dbReference type="PROSITE" id="PS51918"/>
    </source>
</evidence>
<feature type="binding site" evidence="12">
    <location>
        <position position="249"/>
    </location>
    <ligand>
        <name>[4Fe-4S] cluster</name>
        <dbReference type="ChEBI" id="CHEBI:49883"/>
        <label>2</label>
        <note>4Fe-4S-substrate</note>
    </ligand>
</feature>
<evidence type="ECO:0000256" key="3">
    <source>
        <dbReference type="ARBA" id="ARBA00022691"/>
    </source>
</evidence>
<dbReference type="CDD" id="cd01335">
    <property type="entry name" value="Radical_SAM"/>
    <property type="match status" value="1"/>
</dbReference>
<dbReference type="PANTHER" id="PTHR22960:SF0">
    <property type="entry name" value="MOLYBDENUM COFACTOR BIOSYNTHESIS PROTEIN 1"/>
    <property type="match status" value="1"/>
</dbReference>
<dbReference type="PROSITE" id="PS01305">
    <property type="entry name" value="MOAA_NIFB_PQQE"/>
    <property type="match status" value="1"/>
</dbReference>
<dbReference type="InterPro" id="IPR040064">
    <property type="entry name" value="MoaA-like"/>
</dbReference>
<dbReference type="GO" id="GO:0005525">
    <property type="term" value="F:GTP binding"/>
    <property type="evidence" value="ECO:0007669"/>
    <property type="project" value="UniProtKB-UniRule"/>
</dbReference>
<dbReference type="InterPro" id="IPR007197">
    <property type="entry name" value="rSAM"/>
</dbReference>
<dbReference type="PANTHER" id="PTHR22960">
    <property type="entry name" value="MOLYBDOPTERIN COFACTOR SYNTHESIS PROTEIN A"/>
    <property type="match status" value="1"/>
</dbReference>
<evidence type="ECO:0000313" key="15">
    <source>
        <dbReference type="Proteomes" id="UP000289718"/>
    </source>
</evidence>
<dbReference type="InterPro" id="IPR013483">
    <property type="entry name" value="MoaA"/>
</dbReference>
<dbReference type="GO" id="GO:0061798">
    <property type="term" value="F:GTP 3',8'-cyclase activity"/>
    <property type="evidence" value="ECO:0007669"/>
    <property type="project" value="UniProtKB-UniRule"/>
</dbReference>
<dbReference type="GO" id="GO:0051539">
    <property type="term" value="F:4 iron, 4 sulfur cluster binding"/>
    <property type="evidence" value="ECO:0007669"/>
    <property type="project" value="UniProtKB-UniRule"/>
</dbReference>
<dbReference type="Gene3D" id="3.20.20.70">
    <property type="entry name" value="Aldolase class I"/>
    <property type="match status" value="1"/>
</dbReference>
<evidence type="ECO:0000256" key="10">
    <source>
        <dbReference type="ARBA" id="ARBA00023239"/>
    </source>
</evidence>
<name>A0A4Q1AYQ5_9BACT</name>
<feature type="binding site" evidence="12">
    <location>
        <position position="64"/>
    </location>
    <ligand>
        <name>GTP</name>
        <dbReference type="ChEBI" id="CHEBI:37565"/>
    </ligand>
</feature>
<evidence type="ECO:0000256" key="1">
    <source>
        <dbReference type="ARBA" id="ARBA00012167"/>
    </source>
</evidence>
<dbReference type="SUPFAM" id="SSF102114">
    <property type="entry name" value="Radical SAM enzymes"/>
    <property type="match status" value="1"/>
</dbReference>
<evidence type="ECO:0000256" key="9">
    <source>
        <dbReference type="ARBA" id="ARBA00023150"/>
    </source>
</evidence>
<dbReference type="SFLD" id="SFLDG01383">
    <property type="entry name" value="cyclic_pyranopterin_phosphate"/>
    <property type="match status" value="1"/>
</dbReference>
<reference evidence="14 15" key="1">
    <citation type="submission" date="2017-09" db="EMBL/GenBank/DDBJ databases">
        <title>Genomics of the genus Arcobacter.</title>
        <authorList>
            <person name="Perez-Cataluna A."/>
            <person name="Figueras M.J."/>
            <person name="Salas-Masso N."/>
        </authorList>
    </citation>
    <scope>NUCLEOTIDE SEQUENCE [LARGE SCALE GENOMIC DNA]</scope>
    <source>
        <strain evidence="14 15">F156-34</strain>
    </source>
</reference>
<keyword evidence="6 12" id="KW-0408">Iron</keyword>
<comment type="catalytic activity">
    <reaction evidence="11 12">
        <text>GTP + AH2 + S-adenosyl-L-methionine = (8S)-3',8-cyclo-7,8-dihydroguanosine 5'-triphosphate + 5'-deoxyadenosine + L-methionine + A + H(+)</text>
        <dbReference type="Rhea" id="RHEA:49576"/>
        <dbReference type="ChEBI" id="CHEBI:13193"/>
        <dbReference type="ChEBI" id="CHEBI:15378"/>
        <dbReference type="ChEBI" id="CHEBI:17319"/>
        <dbReference type="ChEBI" id="CHEBI:17499"/>
        <dbReference type="ChEBI" id="CHEBI:37565"/>
        <dbReference type="ChEBI" id="CHEBI:57844"/>
        <dbReference type="ChEBI" id="CHEBI:59789"/>
        <dbReference type="ChEBI" id="CHEBI:131766"/>
        <dbReference type="EC" id="4.1.99.22"/>
    </reaction>
</comment>
<dbReference type="InterPro" id="IPR006638">
    <property type="entry name" value="Elp3/MiaA/NifB-like_rSAM"/>
</dbReference>
<dbReference type="Pfam" id="PF04055">
    <property type="entry name" value="Radical_SAM"/>
    <property type="match status" value="1"/>
</dbReference>
<feature type="binding site" evidence="12">
    <location>
        <position position="252"/>
    </location>
    <ligand>
        <name>[4Fe-4S] cluster</name>
        <dbReference type="ChEBI" id="CHEBI:49883"/>
        <label>2</label>
        <note>4Fe-4S-substrate</note>
    </ligand>
</feature>
<comment type="function">
    <text evidence="12">Catalyzes the cyclization of GTP to (8S)-3',8-cyclo-7,8-dihydroguanosine 5'-triphosphate.</text>
</comment>
<feature type="binding site" evidence="12">
    <location>
        <position position="21"/>
    </location>
    <ligand>
        <name>[4Fe-4S] cluster</name>
        <dbReference type="ChEBI" id="CHEBI:49883"/>
        <label>1</label>
        <note>4Fe-4S-S-AdoMet</note>
    </ligand>
</feature>
<dbReference type="OrthoDB" id="9763993at2"/>
<dbReference type="AlphaFoldDB" id="A0A4Q1AYQ5"/>
<evidence type="ECO:0000256" key="12">
    <source>
        <dbReference type="HAMAP-Rule" id="MF_01225"/>
    </source>
</evidence>
<evidence type="ECO:0000256" key="2">
    <source>
        <dbReference type="ARBA" id="ARBA00022485"/>
    </source>
</evidence>
<keyword evidence="9 12" id="KW-0501">Molybdenum cofactor biosynthesis</keyword>
<keyword evidence="7 12" id="KW-0411">Iron-sulfur</keyword>
<dbReference type="RefSeq" id="WP_129061846.1">
    <property type="nucleotide sequence ID" value="NZ_NXIE01000003.1"/>
</dbReference>
<comment type="similarity">
    <text evidence="12">Belongs to the radical SAM superfamily. MoaA family.</text>
</comment>
<dbReference type="InterPro" id="IPR013785">
    <property type="entry name" value="Aldolase_TIM"/>
</dbReference>
<feature type="binding site" evidence="12">
    <location>
        <position position="119"/>
    </location>
    <ligand>
        <name>S-adenosyl-L-methionine</name>
        <dbReference type="ChEBI" id="CHEBI:59789"/>
    </ligand>
</feature>
<dbReference type="GO" id="GO:0006777">
    <property type="term" value="P:Mo-molybdopterin cofactor biosynthetic process"/>
    <property type="evidence" value="ECO:0007669"/>
    <property type="project" value="UniProtKB-UniRule"/>
</dbReference>
<evidence type="ECO:0000256" key="11">
    <source>
        <dbReference type="ARBA" id="ARBA00048697"/>
    </source>
</evidence>
<dbReference type="NCBIfam" id="TIGR02666">
    <property type="entry name" value="moaA"/>
    <property type="match status" value="1"/>
</dbReference>
<dbReference type="PROSITE" id="PS51918">
    <property type="entry name" value="RADICAL_SAM"/>
    <property type="match status" value="1"/>
</dbReference>
<comment type="pathway">
    <text evidence="12">Cofactor biosynthesis; molybdopterin biosynthesis.</text>
</comment>
<dbReference type="HAMAP" id="MF_01225_B">
    <property type="entry name" value="MoaA_B"/>
    <property type="match status" value="1"/>
</dbReference>
<feature type="binding site" evidence="12">
    <location>
        <position position="95"/>
    </location>
    <ligand>
        <name>GTP</name>
        <dbReference type="ChEBI" id="CHEBI:37565"/>
    </ligand>
</feature>
<protein>
    <recommendedName>
        <fullName evidence="1 12">GTP 3',8-cyclase</fullName>
        <ecNumber evidence="1 12">4.1.99.22</ecNumber>
    </recommendedName>
    <alternativeName>
        <fullName evidence="12">Molybdenum cofactor biosynthesis protein A</fullName>
    </alternativeName>
</protein>
<organism evidence="14 15">
    <name type="scientific">Halarcobacter mediterraneus</name>
    <dbReference type="NCBI Taxonomy" id="2023153"/>
    <lineage>
        <taxon>Bacteria</taxon>
        <taxon>Pseudomonadati</taxon>
        <taxon>Campylobacterota</taxon>
        <taxon>Epsilonproteobacteria</taxon>
        <taxon>Campylobacterales</taxon>
        <taxon>Arcobacteraceae</taxon>
        <taxon>Halarcobacter</taxon>
    </lineage>
</organism>
<keyword evidence="8 12" id="KW-0342">GTP-binding</keyword>
<evidence type="ECO:0000256" key="8">
    <source>
        <dbReference type="ARBA" id="ARBA00023134"/>
    </source>
</evidence>